<feature type="compositionally biased region" description="Basic and acidic residues" evidence="1">
    <location>
        <begin position="45"/>
        <end position="56"/>
    </location>
</feature>
<dbReference type="AlphaFoldDB" id="A0AAD0TZ33"/>
<evidence type="ECO:0000256" key="1">
    <source>
        <dbReference type="SAM" id="MobiDB-lite"/>
    </source>
</evidence>
<dbReference type="Proteomes" id="UP000273809">
    <property type="component" value="Chromosome"/>
</dbReference>
<keyword evidence="2" id="KW-0812">Transmembrane</keyword>
<dbReference type="EMBL" id="CP032823">
    <property type="protein sequence ID" value="AYJ79557.1"/>
    <property type="molecule type" value="Genomic_DNA"/>
</dbReference>
<keyword evidence="2" id="KW-1133">Transmembrane helix</keyword>
<dbReference type="RefSeq" id="WP_165786093.1">
    <property type="nucleotide sequence ID" value="NZ_CP021072.1"/>
</dbReference>
<organism evidence="3 4">
    <name type="scientific">Aliarcobacter cryaerophilus ATCC 43158</name>
    <dbReference type="NCBI Taxonomy" id="1032070"/>
    <lineage>
        <taxon>Bacteria</taxon>
        <taxon>Pseudomonadati</taxon>
        <taxon>Campylobacterota</taxon>
        <taxon>Epsilonproteobacteria</taxon>
        <taxon>Campylobacterales</taxon>
        <taxon>Arcobacteraceae</taxon>
        <taxon>Aliarcobacter</taxon>
    </lineage>
</organism>
<proteinExistence type="predicted"/>
<evidence type="ECO:0000313" key="3">
    <source>
        <dbReference type="EMBL" id="AYJ79557.1"/>
    </source>
</evidence>
<name>A0AAD0TZ33_9BACT</name>
<reference evidence="3 4" key="1">
    <citation type="submission" date="2018-10" db="EMBL/GenBank/DDBJ databases">
        <title>Complete genome sequences of Arcobacter cryaerophilus strains ATCC 43158 and ATCC 49615.</title>
        <authorList>
            <person name="Miller W.G."/>
            <person name="Yee E."/>
            <person name="Bono J.L."/>
        </authorList>
    </citation>
    <scope>NUCLEOTIDE SEQUENCE [LARGE SCALE GENOMIC DNA]</scope>
    <source>
        <strain evidence="3 4">ATCC 43158</strain>
    </source>
</reference>
<gene>
    <name evidence="3" type="ORF">ACRYA_0400</name>
</gene>
<sequence length="56" mass="6441">MDSSIKVLISIIVVLFIAVYILFNVVLENDTKEEKKINENPSSIQERRDALKGMFK</sequence>
<evidence type="ECO:0000256" key="2">
    <source>
        <dbReference type="SAM" id="Phobius"/>
    </source>
</evidence>
<evidence type="ECO:0000313" key="4">
    <source>
        <dbReference type="Proteomes" id="UP000273809"/>
    </source>
</evidence>
<keyword evidence="2" id="KW-0472">Membrane</keyword>
<dbReference type="KEGG" id="acre:ACRYA_0400"/>
<dbReference type="GeneID" id="56462259"/>
<protein>
    <submittedName>
        <fullName evidence="3">Uncharacterized protein</fullName>
    </submittedName>
</protein>
<feature type="transmembrane region" description="Helical" evidence="2">
    <location>
        <begin position="6"/>
        <end position="27"/>
    </location>
</feature>
<feature type="region of interest" description="Disordered" evidence="1">
    <location>
        <begin position="34"/>
        <end position="56"/>
    </location>
</feature>
<accession>A0AAD0TZ33</accession>